<dbReference type="EMBL" id="UGHR01000001">
    <property type="protein sequence ID" value="STQ89322.1"/>
    <property type="molecule type" value="Genomic_DNA"/>
</dbReference>
<evidence type="ECO:0000313" key="3">
    <source>
        <dbReference type="Proteomes" id="UP000255108"/>
    </source>
</evidence>
<accession>A0A377Q3E1</accession>
<reference evidence="2 4" key="2">
    <citation type="submission" date="2019-03" db="EMBL/GenBank/DDBJ databases">
        <title>Genomic Encyclopedia of Type Strains, Phase IV (KMG-IV): sequencing the most valuable type-strain genomes for metagenomic binning, comparative biology and taxonomic classification.</title>
        <authorList>
            <person name="Goeker M."/>
        </authorList>
    </citation>
    <scope>NUCLEOTIDE SEQUENCE [LARGE SCALE GENOMIC DNA]</scope>
    <source>
        <strain evidence="2 4">DSM 3764</strain>
    </source>
</reference>
<keyword evidence="4" id="KW-1185">Reference proteome</keyword>
<organism evidence="1 3">
    <name type="scientific">Iodobacter fluviatilis</name>
    <dbReference type="NCBI Taxonomy" id="537"/>
    <lineage>
        <taxon>Bacteria</taxon>
        <taxon>Pseudomonadati</taxon>
        <taxon>Pseudomonadota</taxon>
        <taxon>Betaproteobacteria</taxon>
        <taxon>Neisseriales</taxon>
        <taxon>Chitinibacteraceae</taxon>
        <taxon>Iodobacter</taxon>
    </lineage>
</organism>
<dbReference type="Proteomes" id="UP000255108">
    <property type="component" value="Unassembled WGS sequence"/>
</dbReference>
<reference evidence="1 3" key="1">
    <citation type="submission" date="2018-06" db="EMBL/GenBank/DDBJ databases">
        <authorList>
            <consortium name="Pathogen Informatics"/>
            <person name="Doyle S."/>
        </authorList>
    </citation>
    <scope>NUCLEOTIDE SEQUENCE [LARGE SCALE GENOMIC DNA]</scope>
    <source>
        <strain evidence="1 3">NCTC11159</strain>
    </source>
</reference>
<sequence length="65" mass="7217">MRLYQLQLNIKLLEHCFCFSIVIIVLKVFELANGVQGVGGSNPLIPTNINNELQPFGCSSFFISS</sequence>
<name>A0A377Q3E1_9NEIS</name>
<protein>
    <submittedName>
        <fullName evidence="1">Uncharacterized protein</fullName>
    </submittedName>
</protein>
<evidence type="ECO:0000313" key="4">
    <source>
        <dbReference type="Proteomes" id="UP000295794"/>
    </source>
</evidence>
<gene>
    <name evidence="2" type="ORF">EV682_101320</name>
    <name evidence="1" type="ORF">NCTC11159_00338</name>
</gene>
<proteinExistence type="predicted"/>
<evidence type="ECO:0000313" key="1">
    <source>
        <dbReference type="EMBL" id="STQ89322.1"/>
    </source>
</evidence>
<dbReference type="Proteomes" id="UP000295794">
    <property type="component" value="Unassembled WGS sequence"/>
</dbReference>
<dbReference type="AlphaFoldDB" id="A0A377Q3E1"/>
<evidence type="ECO:0000313" key="2">
    <source>
        <dbReference type="EMBL" id="TCU90295.1"/>
    </source>
</evidence>
<dbReference type="EMBL" id="SMBT01000001">
    <property type="protein sequence ID" value="TCU90295.1"/>
    <property type="molecule type" value="Genomic_DNA"/>
</dbReference>